<accession>A0A9D4U0Z5</accession>
<gene>
    <name evidence="1" type="ORF">GOP47_0025446</name>
</gene>
<sequence length="74" mass="8845">MSNAASRMVVDDERKLKFLELKSKELTSTSFTRSTTKHKRLLWRSWVDQRRAMKPLLDTFQRRIVDMPSMIMTL</sequence>
<protein>
    <submittedName>
        <fullName evidence="1">Uncharacterized protein</fullName>
    </submittedName>
</protein>
<proteinExistence type="predicted"/>
<evidence type="ECO:0000313" key="2">
    <source>
        <dbReference type="Proteomes" id="UP000886520"/>
    </source>
</evidence>
<name>A0A9D4U0Z5_ADICA</name>
<reference evidence="1" key="1">
    <citation type="submission" date="2021-01" db="EMBL/GenBank/DDBJ databases">
        <title>Adiantum capillus-veneris genome.</title>
        <authorList>
            <person name="Fang Y."/>
            <person name="Liao Q."/>
        </authorList>
    </citation>
    <scope>NUCLEOTIDE SEQUENCE</scope>
    <source>
        <strain evidence="1">H3</strain>
        <tissue evidence="1">Leaf</tissue>
    </source>
</reference>
<comment type="caution">
    <text evidence="1">The sequence shown here is derived from an EMBL/GenBank/DDBJ whole genome shotgun (WGS) entry which is preliminary data.</text>
</comment>
<dbReference type="AlphaFoldDB" id="A0A9D4U0Z5"/>
<evidence type="ECO:0000313" key="1">
    <source>
        <dbReference type="EMBL" id="KAI5059127.1"/>
    </source>
</evidence>
<dbReference type="EMBL" id="JABFUD020000025">
    <property type="protein sequence ID" value="KAI5059127.1"/>
    <property type="molecule type" value="Genomic_DNA"/>
</dbReference>
<dbReference type="Proteomes" id="UP000886520">
    <property type="component" value="Chromosome 25"/>
</dbReference>
<organism evidence="1 2">
    <name type="scientific">Adiantum capillus-veneris</name>
    <name type="common">Maidenhair fern</name>
    <dbReference type="NCBI Taxonomy" id="13818"/>
    <lineage>
        <taxon>Eukaryota</taxon>
        <taxon>Viridiplantae</taxon>
        <taxon>Streptophyta</taxon>
        <taxon>Embryophyta</taxon>
        <taxon>Tracheophyta</taxon>
        <taxon>Polypodiopsida</taxon>
        <taxon>Polypodiidae</taxon>
        <taxon>Polypodiales</taxon>
        <taxon>Pteridineae</taxon>
        <taxon>Pteridaceae</taxon>
        <taxon>Vittarioideae</taxon>
        <taxon>Adiantum</taxon>
    </lineage>
</organism>
<keyword evidence="2" id="KW-1185">Reference proteome</keyword>